<dbReference type="SUPFAM" id="SSF48600">
    <property type="entry name" value="Chorismate mutase II"/>
    <property type="match status" value="1"/>
</dbReference>
<dbReference type="InterPro" id="IPR036979">
    <property type="entry name" value="CM_dom_sf"/>
</dbReference>
<evidence type="ECO:0000313" key="2">
    <source>
        <dbReference type="EMBL" id="KAA6459465.1"/>
    </source>
</evidence>
<dbReference type="GO" id="GO:0009697">
    <property type="term" value="P:salicylic acid biosynthetic process"/>
    <property type="evidence" value="ECO:0007669"/>
    <property type="project" value="InterPro"/>
</dbReference>
<accession>A0A9W7Q2G6</accession>
<dbReference type="GO" id="GO:0016835">
    <property type="term" value="F:carbon-oxygen lyase activity"/>
    <property type="evidence" value="ECO:0007669"/>
    <property type="project" value="InterPro"/>
</dbReference>
<dbReference type="InterPro" id="IPR002701">
    <property type="entry name" value="CM_II_prokaryot"/>
</dbReference>
<proteinExistence type="predicted"/>
<sequence length="122" mass="14192">MLSQQENELENLRAQLDKIDEGLLDTLKARVECCVQIALYKREHNIPMMQPNRINFVQDRAACYALKNGLSESFLRSIYDLTITETCRIEDLVIENPQFTNQGQSIKSIMTEIQANKKKEHY</sequence>
<dbReference type="Pfam" id="PF01817">
    <property type="entry name" value="CM_2"/>
    <property type="match status" value="1"/>
</dbReference>
<evidence type="ECO:0000259" key="1">
    <source>
        <dbReference type="PROSITE" id="PS51168"/>
    </source>
</evidence>
<reference evidence="2 3" key="1">
    <citation type="submission" date="2018-08" db="EMBL/GenBank/DDBJ databases">
        <title>Bacillus phenotypic plasticity.</title>
        <authorList>
            <person name="Hurtado E."/>
        </authorList>
    </citation>
    <scope>NUCLEOTIDE SEQUENCE [LARGE SCALE GENOMIC DNA]</scope>
    <source>
        <strain evidence="2 3">111b</strain>
    </source>
</reference>
<dbReference type="InterPro" id="IPR008241">
    <property type="entry name" value="Isochorismate_pyruvate-lyase"/>
</dbReference>
<dbReference type="PROSITE" id="PS51168">
    <property type="entry name" value="CHORISMATE_MUT_2"/>
    <property type="match status" value="1"/>
</dbReference>
<dbReference type="SMART" id="SM00830">
    <property type="entry name" value="CM_2"/>
    <property type="match status" value="1"/>
</dbReference>
<feature type="domain" description="Chorismate mutase" evidence="1">
    <location>
        <begin position="3"/>
        <end position="94"/>
    </location>
</feature>
<comment type="caution">
    <text evidence="2">The sequence shown here is derived from an EMBL/GenBank/DDBJ whole genome shotgun (WGS) entry which is preliminary data.</text>
</comment>
<dbReference type="GO" id="GO:0046417">
    <property type="term" value="P:chorismate metabolic process"/>
    <property type="evidence" value="ECO:0007669"/>
    <property type="project" value="InterPro"/>
</dbReference>
<gene>
    <name evidence="2" type="ORF">DX932_20795</name>
</gene>
<dbReference type="RefSeq" id="WP_150158726.1">
    <property type="nucleotide sequence ID" value="NZ_QSMZ01000020.1"/>
</dbReference>
<dbReference type="InterPro" id="IPR036263">
    <property type="entry name" value="Chorismate_II_sf"/>
</dbReference>
<evidence type="ECO:0000313" key="3">
    <source>
        <dbReference type="Proteomes" id="UP000323321"/>
    </source>
</evidence>
<dbReference type="Proteomes" id="UP000323321">
    <property type="component" value="Unassembled WGS sequence"/>
</dbReference>
<protein>
    <submittedName>
        <fullName evidence="2">Chorismate mutase family protein</fullName>
    </submittedName>
</protein>
<dbReference type="EMBL" id="QSMZ01000020">
    <property type="protein sequence ID" value="KAA6459465.1"/>
    <property type="molecule type" value="Genomic_DNA"/>
</dbReference>
<name>A0A9W7Q2G6_BACCE</name>
<dbReference type="AlphaFoldDB" id="A0A9W7Q2G6"/>
<dbReference type="GO" id="GO:0004106">
    <property type="term" value="F:chorismate mutase activity"/>
    <property type="evidence" value="ECO:0007669"/>
    <property type="project" value="InterPro"/>
</dbReference>
<organism evidence="2 3">
    <name type="scientific">Bacillus cereus</name>
    <dbReference type="NCBI Taxonomy" id="1396"/>
    <lineage>
        <taxon>Bacteria</taxon>
        <taxon>Bacillati</taxon>
        <taxon>Bacillota</taxon>
        <taxon>Bacilli</taxon>
        <taxon>Bacillales</taxon>
        <taxon>Bacillaceae</taxon>
        <taxon>Bacillus</taxon>
        <taxon>Bacillus cereus group</taxon>
    </lineage>
</organism>
<dbReference type="NCBIfam" id="TIGR01803">
    <property type="entry name" value="CM-like"/>
    <property type="match status" value="1"/>
</dbReference>
<dbReference type="Gene3D" id="1.20.59.10">
    <property type="entry name" value="Chorismate mutase"/>
    <property type="match status" value="1"/>
</dbReference>